<evidence type="ECO:0000256" key="3">
    <source>
        <dbReference type="ARBA" id="ARBA00022448"/>
    </source>
</evidence>
<feature type="transmembrane region" description="Helical" evidence="8">
    <location>
        <begin position="291"/>
        <end position="311"/>
    </location>
</feature>
<feature type="domain" description="Major facilitator superfamily (MFS) profile" evidence="9">
    <location>
        <begin position="32"/>
        <end position="472"/>
    </location>
</feature>
<name>A0A8K0WUQ9_9HYPO</name>
<reference evidence="10" key="1">
    <citation type="journal article" date="2021" name="Nat. Commun.">
        <title>Genetic determinants of endophytism in the Arabidopsis root mycobiome.</title>
        <authorList>
            <person name="Mesny F."/>
            <person name="Miyauchi S."/>
            <person name="Thiergart T."/>
            <person name="Pickel B."/>
            <person name="Atanasova L."/>
            <person name="Karlsson M."/>
            <person name="Huettel B."/>
            <person name="Barry K.W."/>
            <person name="Haridas S."/>
            <person name="Chen C."/>
            <person name="Bauer D."/>
            <person name="Andreopoulos W."/>
            <person name="Pangilinan J."/>
            <person name="LaButti K."/>
            <person name="Riley R."/>
            <person name="Lipzen A."/>
            <person name="Clum A."/>
            <person name="Drula E."/>
            <person name="Henrissat B."/>
            <person name="Kohler A."/>
            <person name="Grigoriev I.V."/>
            <person name="Martin F.M."/>
            <person name="Hacquard S."/>
        </authorList>
    </citation>
    <scope>NUCLEOTIDE SEQUENCE</scope>
    <source>
        <strain evidence="10">MPI-CAGE-CH-0235</strain>
    </source>
</reference>
<dbReference type="GO" id="GO:0005351">
    <property type="term" value="F:carbohydrate:proton symporter activity"/>
    <property type="evidence" value="ECO:0007669"/>
    <property type="project" value="TreeGrafter"/>
</dbReference>
<sequence length="508" mass="55219">METSALAARFQDEERNKSRKQSIKESRWALAWCLYSFFICIMWGFDGLAGSIIISIATFREHFGNLYRGQYVVDANWQLGWLAASLGGMVLGGWAAGLSIDRVGRRPVLLAAYLISIGGIFGQFFAETPAEFLAGKLLTGIPLGIFTTVAPTYASEMAPLNIRGSVTAGMNFAIVLGQLIGYGVMRQASLYPDDRQFRVVIAAQWGFVGAALVVLPFFPESPYWLVAHGLENKARQTLEKLYDRDHDVEGHLAAIRGSLFKDVRDGRSQGRITECFDKDNLKRTLVGSGMFLVQNASGAIWVIGYMSYFLQLAGMSASQSFDATVGLCGMMVVGNVFGWFCVDWFGRRATALWGALVLSLALLLIGILAMVSAPGILWGVVGMMAVWSFVYQATLGAAAWPITTENATSRLRVPTQAVATMTNGLSSAACAMFLPYAINPDQGNLGGRIAFIFGGALVVGAVFIFLMVPETKGRTYTEIDELWSRGVPPRKFKGMALITASTEPSSLR</sequence>
<evidence type="ECO:0000256" key="2">
    <source>
        <dbReference type="ARBA" id="ARBA00010992"/>
    </source>
</evidence>
<evidence type="ECO:0000256" key="6">
    <source>
        <dbReference type="ARBA" id="ARBA00023136"/>
    </source>
</evidence>
<comment type="subcellular location">
    <subcellularLocation>
        <location evidence="1">Membrane</location>
        <topology evidence="1">Multi-pass membrane protein</topology>
    </subcellularLocation>
</comment>
<dbReference type="Gene3D" id="1.20.1250.20">
    <property type="entry name" value="MFS general substrate transporter like domains"/>
    <property type="match status" value="1"/>
</dbReference>
<evidence type="ECO:0000256" key="7">
    <source>
        <dbReference type="RuleBase" id="RU003346"/>
    </source>
</evidence>
<feature type="transmembrane region" description="Helical" evidence="8">
    <location>
        <begin position="376"/>
        <end position="403"/>
    </location>
</feature>
<protein>
    <submittedName>
        <fullName evidence="10">General substrate transporter</fullName>
    </submittedName>
</protein>
<dbReference type="OrthoDB" id="6612291at2759"/>
<organism evidence="10 11">
    <name type="scientific">Stachybotrys elegans</name>
    <dbReference type="NCBI Taxonomy" id="80388"/>
    <lineage>
        <taxon>Eukaryota</taxon>
        <taxon>Fungi</taxon>
        <taxon>Dikarya</taxon>
        <taxon>Ascomycota</taxon>
        <taxon>Pezizomycotina</taxon>
        <taxon>Sordariomycetes</taxon>
        <taxon>Hypocreomycetidae</taxon>
        <taxon>Hypocreales</taxon>
        <taxon>Stachybotryaceae</taxon>
        <taxon>Stachybotrys</taxon>
    </lineage>
</organism>
<keyword evidence="11" id="KW-1185">Reference proteome</keyword>
<comment type="similarity">
    <text evidence="2 7">Belongs to the major facilitator superfamily. Sugar transporter (TC 2.A.1.1) family.</text>
</comment>
<dbReference type="InterPro" id="IPR050360">
    <property type="entry name" value="MFS_Sugar_Transporters"/>
</dbReference>
<feature type="transmembrane region" description="Helical" evidence="8">
    <location>
        <begin position="449"/>
        <end position="468"/>
    </location>
</feature>
<accession>A0A8K0WUQ9</accession>
<feature type="transmembrane region" description="Helical" evidence="8">
    <location>
        <begin position="107"/>
        <end position="126"/>
    </location>
</feature>
<keyword evidence="3 7" id="KW-0813">Transport</keyword>
<dbReference type="PANTHER" id="PTHR48022:SF51">
    <property type="entry name" value="ALPHA-GLUCOSIDE TRANSPORTER, PUTATIVE (AFU_ORTHOLOGUE AFUA_6G11920)-RELATED"/>
    <property type="match status" value="1"/>
</dbReference>
<dbReference type="PROSITE" id="PS00217">
    <property type="entry name" value="SUGAR_TRANSPORT_2"/>
    <property type="match status" value="1"/>
</dbReference>
<keyword evidence="6 8" id="KW-0472">Membrane</keyword>
<feature type="transmembrane region" description="Helical" evidence="8">
    <location>
        <begin position="323"/>
        <end position="342"/>
    </location>
</feature>
<dbReference type="NCBIfam" id="TIGR00879">
    <property type="entry name" value="SP"/>
    <property type="match status" value="1"/>
</dbReference>
<dbReference type="EMBL" id="JAGPNK010000003">
    <property type="protein sequence ID" value="KAH7324979.1"/>
    <property type="molecule type" value="Genomic_DNA"/>
</dbReference>
<dbReference type="Proteomes" id="UP000813444">
    <property type="component" value="Unassembled WGS sequence"/>
</dbReference>
<dbReference type="InterPro" id="IPR005829">
    <property type="entry name" value="Sugar_transporter_CS"/>
</dbReference>
<evidence type="ECO:0000259" key="9">
    <source>
        <dbReference type="PROSITE" id="PS50850"/>
    </source>
</evidence>
<dbReference type="SUPFAM" id="SSF103473">
    <property type="entry name" value="MFS general substrate transporter"/>
    <property type="match status" value="1"/>
</dbReference>
<proteinExistence type="inferred from homology"/>
<dbReference type="InterPro" id="IPR036259">
    <property type="entry name" value="MFS_trans_sf"/>
</dbReference>
<dbReference type="FunFam" id="1.20.1250.20:FF:000078">
    <property type="entry name" value="MFS maltose transporter, putative"/>
    <property type="match status" value="1"/>
</dbReference>
<dbReference type="InterPro" id="IPR005828">
    <property type="entry name" value="MFS_sugar_transport-like"/>
</dbReference>
<keyword evidence="4 8" id="KW-0812">Transmembrane</keyword>
<feature type="transmembrane region" description="Helical" evidence="8">
    <location>
        <begin position="415"/>
        <end position="437"/>
    </location>
</feature>
<dbReference type="Pfam" id="PF00083">
    <property type="entry name" value="Sugar_tr"/>
    <property type="match status" value="1"/>
</dbReference>
<evidence type="ECO:0000256" key="4">
    <source>
        <dbReference type="ARBA" id="ARBA00022692"/>
    </source>
</evidence>
<feature type="transmembrane region" description="Helical" evidence="8">
    <location>
        <begin position="197"/>
        <end position="218"/>
    </location>
</feature>
<dbReference type="AlphaFoldDB" id="A0A8K0WUQ9"/>
<feature type="transmembrane region" description="Helical" evidence="8">
    <location>
        <begin position="29"/>
        <end position="59"/>
    </location>
</feature>
<comment type="caution">
    <text evidence="10">The sequence shown here is derived from an EMBL/GenBank/DDBJ whole genome shotgun (WGS) entry which is preliminary data.</text>
</comment>
<dbReference type="InterPro" id="IPR003663">
    <property type="entry name" value="Sugar/inositol_transpt"/>
</dbReference>
<feature type="transmembrane region" description="Helical" evidence="8">
    <location>
        <begin position="79"/>
        <end position="100"/>
    </location>
</feature>
<evidence type="ECO:0000256" key="5">
    <source>
        <dbReference type="ARBA" id="ARBA00022989"/>
    </source>
</evidence>
<feature type="transmembrane region" description="Helical" evidence="8">
    <location>
        <begin position="349"/>
        <end position="370"/>
    </location>
</feature>
<keyword evidence="5 8" id="KW-1133">Transmembrane helix</keyword>
<dbReference type="GO" id="GO:0016020">
    <property type="term" value="C:membrane"/>
    <property type="evidence" value="ECO:0007669"/>
    <property type="project" value="UniProtKB-SubCell"/>
</dbReference>
<evidence type="ECO:0000313" key="11">
    <source>
        <dbReference type="Proteomes" id="UP000813444"/>
    </source>
</evidence>
<evidence type="ECO:0000256" key="8">
    <source>
        <dbReference type="SAM" id="Phobius"/>
    </source>
</evidence>
<dbReference type="PROSITE" id="PS00216">
    <property type="entry name" value="SUGAR_TRANSPORT_1"/>
    <property type="match status" value="1"/>
</dbReference>
<evidence type="ECO:0000256" key="1">
    <source>
        <dbReference type="ARBA" id="ARBA00004141"/>
    </source>
</evidence>
<feature type="transmembrane region" description="Helical" evidence="8">
    <location>
        <begin position="166"/>
        <end position="185"/>
    </location>
</feature>
<gene>
    <name evidence="10" type="ORF">B0I35DRAFT_476178</name>
</gene>
<dbReference type="InterPro" id="IPR020846">
    <property type="entry name" value="MFS_dom"/>
</dbReference>
<feature type="transmembrane region" description="Helical" evidence="8">
    <location>
        <begin position="132"/>
        <end position="154"/>
    </location>
</feature>
<dbReference type="PROSITE" id="PS50850">
    <property type="entry name" value="MFS"/>
    <property type="match status" value="1"/>
</dbReference>
<dbReference type="PANTHER" id="PTHR48022">
    <property type="entry name" value="PLASTIDIC GLUCOSE TRANSPORTER 4"/>
    <property type="match status" value="1"/>
</dbReference>
<evidence type="ECO:0000313" key="10">
    <source>
        <dbReference type="EMBL" id="KAH7324979.1"/>
    </source>
</evidence>